<sequence>MSRMAATSSTAGSGTHATHVNVHEHIGKTKRQQGCIGSTAHDPAQEDARAFFGGEREGRNAGSGAQREQCER</sequence>
<evidence type="ECO:0000313" key="2">
    <source>
        <dbReference type="EMBL" id="KZP31631.1"/>
    </source>
</evidence>
<feature type="region of interest" description="Disordered" evidence="1">
    <location>
        <begin position="26"/>
        <end position="72"/>
    </location>
</feature>
<name>A0A166UF19_9AGAM</name>
<reference evidence="2 3" key="1">
    <citation type="journal article" date="2016" name="Mol. Biol. Evol.">
        <title>Comparative Genomics of Early-Diverging Mushroom-Forming Fungi Provides Insights into the Origins of Lignocellulose Decay Capabilities.</title>
        <authorList>
            <person name="Nagy L.G."/>
            <person name="Riley R."/>
            <person name="Tritt A."/>
            <person name="Adam C."/>
            <person name="Daum C."/>
            <person name="Floudas D."/>
            <person name="Sun H."/>
            <person name="Yadav J.S."/>
            <person name="Pangilinan J."/>
            <person name="Larsson K.H."/>
            <person name="Matsuura K."/>
            <person name="Barry K."/>
            <person name="Labutti K."/>
            <person name="Kuo R."/>
            <person name="Ohm R.A."/>
            <person name="Bhattacharya S.S."/>
            <person name="Shirouzu T."/>
            <person name="Yoshinaga Y."/>
            <person name="Martin F.M."/>
            <person name="Grigoriev I.V."/>
            <person name="Hibbett D.S."/>
        </authorList>
    </citation>
    <scope>NUCLEOTIDE SEQUENCE [LARGE SCALE GENOMIC DNA]</scope>
    <source>
        <strain evidence="2 3">CBS 109695</strain>
    </source>
</reference>
<dbReference type="Proteomes" id="UP000076532">
    <property type="component" value="Unassembled WGS sequence"/>
</dbReference>
<evidence type="ECO:0000256" key="1">
    <source>
        <dbReference type="SAM" id="MobiDB-lite"/>
    </source>
</evidence>
<dbReference type="EMBL" id="KV417489">
    <property type="protein sequence ID" value="KZP31631.1"/>
    <property type="molecule type" value="Genomic_DNA"/>
</dbReference>
<accession>A0A166UF19</accession>
<dbReference type="OrthoDB" id="354304at2759"/>
<proteinExistence type="predicted"/>
<protein>
    <submittedName>
        <fullName evidence="2">Uncharacterized protein</fullName>
    </submittedName>
</protein>
<dbReference type="AlphaFoldDB" id="A0A166UF19"/>
<keyword evidence="3" id="KW-1185">Reference proteome</keyword>
<evidence type="ECO:0000313" key="3">
    <source>
        <dbReference type="Proteomes" id="UP000076532"/>
    </source>
</evidence>
<organism evidence="2 3">
    <name type="scientific">Athelia psychrophila</name>
    <dbReference type="NCBI Taxonomy" id="1759441"/>
    <lineage>
        <taxon>Eukaryota</taxon>
        <taxon>Fungi</taxon>
        <taxon>Dikarya</taxon>
        <taxon>Basidiomycota</taxon>
        <taxon>Agaricomycotina</taxon>
        <taxon>Agaricomycetes</taxon>
        <taxon>Agaricomycetidae</taxon>
        <taxon>Atheliales</taxon>
        <taxon>Atheliaceae</taxon>
        <taxon>Athelia</taxon>
    </lineage>
</organism>
<gene>
    <name evidence="2" type="ORF">FIBSPDRAFT_945138</name>
</gene>
<feature type="compositionally biased region" description="Basic and acidic residues" evidence="1">
    <location>
        <begin position="43"/>
        <end position="59"/>
    </location>
</feature>